<dbReference type="HOGENOM" id="CLU_131550_2_2_11"/>
<protein>
    <recommendedName>
        <fullName evidence="1">DUF397 domain-containing protein</fullName>
    </recommendedName>
</protein>
<proteinExistence type="predicted"/>
<dbReference type="KEGG" id="sxi:SXIM_30180"/>
<feature type="domain" description="DUF397" evidence="1">
    <location>
        <begin position="6"/>
        <end position="63"/>
    </location>
</feature>
<evidence type="ECO:0000259" key="1">
    <source>
        <dbReference type="Pfam" id="PF04149"/>
    </source>
</evidence>
<reference evidence="2" key="1">
    <citation type="submission" date="2019-08" db="EMBL/GenBank/DDBJ databases">
        <title>Complete genome sequence of a mangrove-derived Streptomyces xiamenensis.</title>
        <authorList>
            <person name="Xu J."/>
        </authorList>
    </citation>
    <scope>NUCLEOTIDE SEQUENCE</scope>
    <source>
        <strain evidence="2">318</strain>
    </source>
</reference>
<dbReference type="RefSeq" id="WP_046724359.1">
    <property type="nucleotide sequence ID" value="NZ_CP009922.3"/>
</dbReference>
<keyword evidence="3" id="KW-1185">Reference proteome</keyword>
<dbReference type="EMBL" id="CP009922">
    <property type="protein sequence ID" value="AKG44402.1"/>
    <property type="molecule type" value="Genomic_DNA"/>
</dbReference>
<dbReference type="Proteomes" id="UP000034034">
    <property type="component" value="Chromosome"/>
</dbReference>
<dbReference type="PATRIC" id="fig|408015.6.peg.3054"/>
<sequence length="64" mass="6971">MTTECLRWFTSSYSEHGGACIEVGADLTASHGIVPVRDSKQRHGGSMVVFPTAAWSVFVSDLKR</sequence>
<dbReference type="InterPro" id="IPR007278">
    <property type="entry name" value="DUF397"/>
</dbReference>
<dbReference type="STRING" id="408015.SXIM_30180"/>
<dbReference type="Pfam" id="PF04149">
    <property type="entry name" value="DUF397"/>
    <property type="match status" value="1"/>
</dbReference>
<evidence type="ECO:0000313" key="2">
    <source>
        <dbReference type="EMBL" id="AKG44402.1"/>
    </source>
</evidence>
<evidence type="ECO:0000313" key="3">
    <source>
        <dbReference type="Proteomes" id="UP000034034"/>
    </source>
</evidence>
<organism evidence="2 3">
    <name type="scientific">Streptomyces xiamenensis</name>
    <dbReference type="NCBI Taxonomy" id="408015"/>
    <lineage>
        <taxon>Bacteria</taxon>
        <taxon>Bacillati</taxon>
        <taxon>Actinomycetota</taxon>
        <taxon>Actinomycetes</taxon>
        <taxon>Kitasatosporales</taxon>
        <taxon>Streptomycetaceae</taxon>
        <taxon>Streptomyces</taxon>
    </lineage>
</organism>
<name>A0A0F7FV50_9ACTN</name>
<accession>A0A0F7FV50</accession>
<dbReference type="AlphaFoldDB" id="A0A0F7FV50"/>
<gene>
    <name evidence="2" type="ORF">SXIM_30180</name>
</gene>